<dbReference type="SUPFAM" id="SSF54928">
    <property type="entry name" value="RNA-binding domain, RBD"/>
    <property type="match status" value="1"/>
</dbReference>
<evidence type="ECO:0000256" key="2">
    <source>
        <dbReference type="ARBA" id="ARBA00022884"/>
    </source>
</evidence>
<dbReference type="InterPro" id="IPR035979">
    <property type="entry name" value="RBD_domain_sf"/>
</dbReference>
<sequence>MAKVKSSDALSLDKGEQKKIVKQTKKLKKNIKDGKIVVKQQRKTGKLDIAQSRGLIHVAHIPHGFYETEMKNYFKQFGAITNIKVCRSRKNGNSKGFGYVEFLHPDVAKIAAETMNNYLMFKKRIIAEYVPFEKRPKGLFKGKASIPTHYSSKVRRDKQILANSTIDSKTHLARSKSRLSKLKKKMQRLQDAGIDGNIELTNLPNGIKQEKDSEEENSTHTYQQDPFDSDIEVKIPLKRSKKSVKSTVSKTSSKKSRSSGKSKSVVTTPSNKILLAKSLDSVKALLSKGSSKSTNVTSIPSVKKVNKATSVPKLKKVKAKKEKKVKITPSQPKGIQKKAKTKKSKGMNADMLRKIARELIRTRGDSLLNLITPRKKSDKKKAEKTEKKAVKK</sequence>
<dbReference type="PANTHER" id="PTHR46754">
    <property type="entry name" value="MKI67 FHA DOMAIN-INTERACTING NUCLEOLAR PHOSPHOPROTEIN"/>
    <property type="match status" value="1"/>
</dbReference>
<dbReference type="PROSITE" id="PS50102">
    <property type="entry name" value="RRM"/>
    <property type="match status" value="1"/>
</dbReference>
<dbReference type="SMART" id="SM00360">
    <property type="entry name" value="RRM"/>
    <property type="match status" value="1"/>
</dbReference>
<dbReference type="Proteomes" id="UP001162162">
    <property type="component" value="Unassembled WGS sequence"/>
</dbReference>
<protein>
    <recommendedName>
        <fullName evidence="6">RRM domain-containing protein</fullName>
    </recommendedName>
</protein>
<name>A0AAV8Z9Z3_9CUCU</name>
<feature type="compositionally biased region" description="Basic residues" evidence="5">
    <location>
        <begin position="335"/>
        <end position="345"/>
    </location>
</feature>
<dbReference type="InterPro" id="IPR012677">
    <property type="entry name" value="Nucleotide-bd_a/b_plait_sf"/>
</dbReference>
<organism evidence="7 8">
    <name type="scientific">Aromia moschata</name>
    <dbReference type="NCBI Taxonomy" id="1265417"/>
    <lineage>
        <taxon>Eukaryota</taxon>
        <taxon>Metazoa</taxon>
        <taxon>Ecdysozoa</taxon>
        <taxon>Arthropoda</taxon>
        <taxon>Hexapoda</taxon>
        <taxon>Insecta</taxon>
        <taxon>Pterygota</taxon>
        <taxon>Neoptera</taxon>
        <taxon>Endopterygota</taxon>
        <taxon>Coleoptera</taxon>
        <taxon>Polyphaga</taxon>
        <taxon>Cucujiformia</taxon>
        <taxon>Chrysomeloidea</taxon>
        <taxon>Cerambycidae</taxon>
        <taxon>Cerambycinae</taxon>
        <taxon>Callichromatini</taxon>
        <taxon>Aromia</taxon>
    </lineage>
</organism>
<accession>A0AAV8Z9Z3</accession>
<dbReference type="EMBL" id="JAPWTK010000008">
    <property type="protein sequence ID" value="KAJ8960411.1"/>
    <property type="molecule type" value="Genomic_DNA"/>
</dbReference>
<dbReference type="CDD" id="cd12307">
    <property type="entry name" value="RRM_NIFK_like"/>
    <property type="match status" value="1"/>
</dbReference>
<keyword evidence="8" id="KW-1185">Reference proteome</keyword>
<keyword evidence="3" id="KW-0539">Nucleus</keyword>
<feature type="region of interest" description="Disordered" evidence="5">
    <location>
        <begin position="315"/>
        <end position="347"/>
    </location>
</feature>
<evidence type="ECO:0000259" key="6">
    <source>
        <dbReference type="PROSITE" id="PS50102"/>
    </source>
</evidence>
<evidence type="ECO:0000256" key="5">
    <source>
        <dbReference type="SAM" id="MobiDB-lite"/>
    </source>
</evidence>
<evidence type="ECO:0000313" key="8">
    <source>
        <dbReference type="Proteomes" id="UP001162162"/>
    </source>
</evidence>
<proteinExistence type="predicted"/>
<feature type="compositionally biased region" description="Basic residues" evidence="5">
    <location>
        <begin position="315"/>
        <end position="326"/>
    </location>
</feature>
<dbReference type="GO" id="GO:0005730">
    <property type="term" value="C:nucleolus"/>
    <property type="evidence" value="ECO:0007669"/>
    <property type="project" value="UniProtKB-SubCell"/>
</dbReference>
<dbReference type="Gene3D" id="3.30.70.330">
    <property type="match status" value="1"/>
</dbReference>
<evidence type="ECO:0000313" key="7">
    <source>
        <dbReference type="EMBL" id="KAJ8960411.1"/>
    </source>
</evidence>
<feature type="region of interest" description="Disordered" evidence="5">
    <location>
        <begin position="209"/>
        <end position="267"/>
    </location>
</feature>
<comment type="caution">
    <text evidence="7">The sequence shown here is derived from an EMBL/GenBank/DDBJ whole genome shotgun (WGS) entry which is preliminary data.</text>
</comment>
<feature type="domain" description="RRM" evidence="6">
    <location>
        <begin position="54"/>
        <end position="132"/>
    </location>
</feature>
<dbReference type="Pfam" id="PF00076">
    <property type="entry name" value="RRM_1"/>
    <property type="match status" value="1"/>
</dbReference>
<evidence type="ECO:0000256" key="4">
    <source>
        <dbReference type="PROSITE-ProRule" id="PRU00176"/>
    </source>
</evidence>
<dbReference type="AlphaFoldDB" id="A0AAV8Z9Z3"/>
<evidence type="ECO:0000256" key="3">
    <source>
        <dbReference type="ARBA" id="ARBA00023242"/>
    </source>
</evidence>
<feature type="region of interest" description="Disordered" evidence="5">
    <location>
        <begin position="370"/>
        <end position="392"/>
    </location>
</feature>
<dbReference type="InterPro" id="IPR000504">
    <property type="entry name" value="RRM_dom"/>
</dbReference>
<comment type="subcellular location">
    <subcellularLocation>
        <location evidence="1">Nucleus</location>
        <location evidence="1">Nucleolus</location>
    </subcellularLocation>
</comment>
<dbReference type="GO" id="GO:0003723">
    <property type="term" value="F:RNA binding"/>
    <property type="evidence" value="ECO:0007669"/>
    <property type="project" value="UniProtKB-UniRule"/>
</dbReference>
<gene>
    <name evidence="7" type="ORF">NQ318_013691</name>
</gene>
<feature type="compositionally biased region" description="Basic and acidic residues" evidence="5">
    <location>
        <begin position="380"/>
        <end position="392"/>
    </location>
</feature>
<reference evidence="7" key="1">
    <citation type="journal article" date="2023" name="Insect Mol. Biol.">
        <title>Genome sequencing provides insights into the evolution of gene families encoding plant cell wall-degrading enzymes in longhorned beetles.</title>
        <authorList>
            <person name="Shin N.R."/>
            <person name="Okamura Y."/>
            <person name="Kirsch R."/>
            <person name="Pauchet Y."/>
        </authorList>
    </citation>
    <scope>NUCLEOTIDE SEQUENCE</scope>
    <source>
        <strain evidence="7">AMC_N1</strain>
    </source>
</reference>
<keyword evidence="2 4" id="KW-0694">RNA-binding</keyword>
<evidence type="ECO:0000256" key="1">
    <source>
        <dbReference type="ARBA" id="ARBA00004604"/>
    </source>
</evidence>